<dbReference type="Proteomes" id="UP000578449">
    <property type="component" value="Unassembled WGS sequence"/>
</dbReference>
<dbReference type="Gene3D" id="3.40.50.150">
    <property type="entry name" value="Vaccinia Virus protein VP39"/>
    <property type="match status" value="1"/>
</dbReference>
<dbReference type="SUPFAM" id="SSF53335">
    <property type="entry name" value="S-adenosyl-L-methionine-dependent methyltransferases"/>
    <property type="match status" value="1"/>
</dbReference>
<proteinExistence type="predicted"/>
<dbReference type="RefSeq" id="WP_185054819.1">
    <property type="nucleotide sequence ID" value="NZ_BAABIX010000020.1"/>
</dbReference>
<gene>
    <name evidence="2" type="ORF">HNP84_007697</name>
</gene>
<keyword evidence="3" id="KW-1185">Reference proteome</keyword>
<dbReference type="InterPro" id="IPR013217">
    <property type="entry name" value="Methyltransf_12"/>
</dbReference>
<dbReference type="CDD" id="cd02440">
    <property type="entry name" value="AdoMet_MTases"/>
    <property type="match status" value="1"/>
</dbReference>
<dbReference type="Pfam" id="PF08242">
    <property type="entry name" value="Methyltransf_12"/>
    <property type="match status" value="1"/>
</dbReference>
<organism evidence="2 3">
    <name type="scientific">Thermocatellispora tengchongensis</name>
    <dbReference type="NCBI Taxonomy" id="1073253"/>
    <lineage>
        <taxon>Bacteria</taxon>
        <taxon>Bacillati</taxon>
        <taxon>Actinomycetota</taxon>
        <taxon>Actinomycetes</taxon>
        <taxon>Streptosporangiales</taxon>
        <taxon>Streptosporangiaceae</taxon>
        <taxon>Thermocatellispora</taxon>
    </lineage>
</organism>
<keyword evidence="2" id="KW-0489">Methyltransferase</keyword>
<dbReference type="GO" id="GO:0008168">
    <property type="term" value="F:methyltransferase activity"/>
    <property type="evidence" value="ECO:0007669"/>
    <property type="project" value="UniProtKB-KW"/>
</dbReference>
<protein>
    <submittedName>
        <fullName evidence="2">Trans-aconitate methyltransferase</fullName>
    </submittedName>
</protein>
<evidence type="ECO:0000313" key="3">
    <source>
        <dbReference type="Proteomes" id="UP000578449"/>
    </source>
</evidence>
<dbReference type="AlphaFoldDB" id="A0A840P988"/>
<keyword evidence="2" id="KW-0808">Transferase</keyword>
<dbReference type="GO" id="GO:0032259">
    <property type="term" value="P:methylation"/>
    <property type="evidence" value="ECO:0007669"/>
    <property type="project" value="UniProtKB-KW"/>
</dbReference>
<feature type="domain" description="Methyltransferase type 12" evidence="1">
    <location>
        <begin position="70"/>
        <end position="164"/>
    </location>
</feature>
<evidence type="ECO:0000313" key="2">
    <source>
        <dbReference type="EMBL" id="MBB5137944.1"/>
    </source>
</evidence>
<sequence>MTKVGDALHRAFFTLVSHLPAAGSRRLLGGYFDWWHRRPDPWHYTTDRYERDRHSATLRRLPRRDYRRILDVGCSEGTFTDLLAASFPEAETIGVDISSHAVRAAAARRASKARFLHLDIRHQAPEGLFDLAICSEMLYYVGDAAMLRQVSRRLRELLAPGGLLALAHPWPEARRLHRHFTADAGLEALGEHVVLDRSRPYAIALYQRRPFEQGATVGSGFVPGVADPLAGYS</sequence>
<dbReference type="InterPro" id="IPR029063">
    <property type="entry name" value="SAM-dependent_MTases_sf"/>
</dbReference>
<reference evidence="2 3" key="1">
    <citation type="submission" date="2020-08" db="EMBL/GenBank/DDBJ databases">
        <title>Genomic Encyclopedia of Type Strains, Phase IV (KMG-IV): sequencing the most valuable type-strain genomes for metagenomic binning, comparative biology and taxonomic classification.</title>
        <authorList>
            <person name="Goeker M."/>
        </authorList>
    </citation>
    <scope>NUCLEOTIDE SEQUENCE [LARGE SCALE GENOMIC DNA]</scope>
    <source>
        <strain evidence="2 3">DSM 45615</strain>
    </source>
</reference>
<accession>A0A840P988</accession>
<dbReference type="PANTHER" id="PTHR43861:SF1">
    <property type="entry name" value="TRANS-ACONITATE 2-METHYLTRANSFERASE"/>
    <property type="match status" value="1"/>
</dbReference>
<dbReference type="EMBL" id="JACHGN010000020">
    <property type="protein sequence ID" value="MBB5137944.1"/>
    <property type="molecule type" value="Genomic_DNA"/>
</dbReference>
<dbReference type="PANTHER" id="PTHR43861">
    <property type="entry name" value="TRANS-ACONITATE 2-METHYLTRANSFERASE-RELATED"/>
    <property type="match status" value="1"/>
</dbReference>
<comment type="caution">
    <text evidence="2">The sequence shown here is derived from an EMBL/GenBank/DDBJ whole genome shotgun (WGS) entry which is preliminary data.</text>
</comment>
<evidence type="ECO:0000259" key="1">
    <source>
        <dbReference type="Pfam" id="PF08242"/>
    </source>
</evidence>
<name>A0A840P988_9ACTN</name>